<dbReference type="InterPro" id="IPR012349">
    <property type="entry name" value="Split_barrel_FMN-bd"/>
</dbReference>
<feature type="domain" description="Pyridoxamine 5'-phosphate oxidase N-terminal" evidence="1">
    <location>
        <begin position="1"/>
        <end position="87"/>
    </location>
</feature>
<reference evidence="2" key="1">
    <citation type="submission" date="2018-01" db="EMBL/GenBank/DDBJ databases">
        <authorList>
            <person name="Regsiter A."/>
            <person name="William W."/>
        </authorList>
    </citation>
    <scope>NUCLEOTIDE SEQUENCE</scope>
    <source>
        <strain evidence="2">TRIP AH-1</strain>
    </source>
</reference>
<evidence type="ECO:0000313" key="2">
    <source>
        <dbReference type="EMBL" id="SPD73356.1"/>
    </source>
</evidence>
<evidence type="ECO:0000259" key="1">
    <source>
        <dbReference type="Pfam" id="PF01243"/>
    </source>
</evidence>
<sequence>MREDIKQMIRQKDMCVMATVSGTKPHCSLMSYVPDDECLEIFMVTHKNTTKYRNMLENPSVSLLIDDRDENSAGNRKNSKALTISGVSQMIDILSKKKRAAGRLLERHPHLSVFIDDPGAEIFCVKPISFLLLDGLTKPYFENA</sequence>
<gene>
    <name evidence="2" type="ORF">PITCH_A1800042</name>
</gene>
<dbReference type="EMBL" id="OJIN01000091">
    <property type="protein sequence ID" value="SPD73356.1"/>
    <property type="molecule type" value="Genomic_DNA"/>
</dbReference>
<organism evidence="2">
    <name type="scientific">uncultured Desulfobacterium sp</name>
    <dbReference type="NCBI Taxonomy" id="201089"/>
    <lineage>
        <taxon>Bacteria</taxon>
        <taxon>Pseudomonadati</taxon>
        <taxon>Thermodesulfobacteriota</taxon>
        <taxon>Desulfobacteria</taxon>
        <taxon>Desulfobacterales</taxon>
        <taxon>Desulfobacteriaceae</taxon>
        <taxon>Desulfobacterium</taxon>
        <taxon>environmental samples</taxon>
    </lineage>
</organism>
<protein>
    <recommendedName>
        <fullName evidence="1">Pyridoxamine 5'-phosphate oxidase N-terminal domain-containing protein</fullName>
    </recommendedName>
</protein>
<accession>A0A445MV47</accession>
<dbReference type="Gene3D" id="2.30.110.10">
    <property type="entry name" value="Electron Transport, Fmn-binding Protein, Chain A"/>
    <property type="match status" value="1"/>
</dbReference>
<dbReference type="InterPro" id="IPR011576">
    <property type="entry name" value="Pyridox_Oxase_N"/>
</dbReference>
<proteinExistence type="predicted"/>
<dbReference type="SUPFAM" id="SSF50475">
    <property type="entry name" value="FMN-binding split barrel"/>
    <property type="match status" value="1"/>
</dbReference>
<name>A0A445MV47_9BACT</name>
<dbReference type="Pfam" id="PF01243">
    <property type="entry name" value="PNPOx_N"/>
    <property type="match status" value="1"/>
</dbReference>
<dbReference type="AlphaFoldDB" id="A0A445MV47"/>